<feature type="repeat" description="WD" evidence="5">
    <location>
        <begin position="229"/>
        <end position="270"/>
    </location>
</feature>
<dbReference type="InterPro" id="IPR019775">
    <property type="entry name" value="WD40_repeat_CS"/>
</dbReference>
<dbReference type="PRINTS" id="PR00320">
    <property type="entry name" value="GPROTEINBRPT"/>
</dbReference>
<dbReference type="AlphaFoldDB" id="A0A9W7EN93"/>
<feature type="repeat" description="WD" evidence="5">
    <location>
        <begin position="391"/>
        <end position="426"/>
    </location>
</feature>
<keyword evidence="2 5" id="KW-0853">WD repeat</keyword>
<dbReference type="PROSITE" id="PS00678">
    <property type="entry name" value="WD_REPEATS_1"/>
    <property type="match status" value="1"/>
</dbReference>
<feature type="domain" description="NLE" evidence="7">
    <location>
        <begin position="12"/>
        <end position="53"/>
    </location>
</feature>
<dbReference type="PROSITE" id="PS50082">
    <property type="entry name" value="WD_REPEATS_2"/>
    <property type="match status" value="2"/>
</dbReference>
<evidence type="ECO:0000256" key="4">
    <source>
        <dbReference type="ARBA" id="ARBA00023242"/>
    </source>
</evidence>
<dbReference type="InterPro" id="IPR020472">
    <property type="entry name" value="WD40_PAC1"/>
</dbReference>
<keyword evidence="3" id="KW-0677">Repeat</keyword>
<evidence type="ECO:0000256" key="6">
    <source>
        <dbReference type="SAM" id="MobiDB-lite"/>
    </source>
</evidence>
<dbReference type="Pfam" id="PF00400">
    <property type="entry name" value="WD40"/>
    <property type="match status" value="6"/>
</dbReference>
<protein>
    <recommendedName>
        <fullName evidence="7">NLE domain-containing protein</fullName>
    </recommendedName>
</protein>
<dbReference type="InterPro" id="IPR036322">
    <property type="entry name" value="WD40_repeat_dom_sf"/>
</dbReference>
<comment type="caution">
    <text evidence="8">The sequence shown here is derived from an EMBL/GenBank/DDBJ whole genome shotgun (WGS) entry which is preliminary data.</text>
</comment>
<name>A0A9W7EN93_9STRA</name>
<dbReference type="EMBL" id="BLQM01000328">
    <property type="protein sequence ID" value="GMH83458.1"/>
    <property type="molecule type" value="Genomic_DNA"/>
</dbReference>
<sequence length="468" mass="50920">MEESNLDESSRVRVKLVSVLEEYSVPSDDIAVPSSIRRPGLSKVVNYLLGNADNSDSDDSDNDNDNDHDNDHDHDNNTSSKKTSSSSRLEFDFLVDNKFLRQSVEGYMRSNNISSEDVLRIEFLPKAKKPEEDKNDNEALPDWVSSLSYYSNPNNNSTNAFLASGCYDGAVRIYDPVTMSNLTSLPCHSSSIRSVATSSSLIASSGHDQQLLIHTYTCGTPSLTTTLSLKGSTSTIESLAFSDDGGLLAAGDFEGGVFVYDVNAEGSERTTEATTKAKKRKTDKNSSSSTKDLAPLHSNKLHVTAVSGVVFSSDSKTLYSCSHDYSVRATDLATQNPLLTLNGNKVATCLAKPTSSSKDVLATGHPDSRIKLWDMRIDSTTSAATYNSTLRPSHKGYISDLSFDPTDPYKLSSSSYDGLVKTWDIRCELPMHTIKAHNKNGGKALAVEYGKECIFSAGTDGNVKKWQV</sequence>
<organism evidence="8 9">
    <name type="scientific">Triparma laevis f. inornata</name>
    <dbReference type="NCBI Taxonomy" id="1714386"/>
    <lineage>
        <taxon>Eukaryota</taxon>
        <taxon>Sar</taxon>
        <taxon>Stramenopiles</taxon>
        <taxon>Ochrophyta</taxon>
        <taxon>Bolidophyceae</taxon>
        <taxon>Parmales</taxon>
        <taxon>Triparmaceae</taxon>
        <taxon>Triparma</taxon>
    </lineage>
</organism>
<evidence type="ECO:0000259" key="7">
    <source>
        <dbReference type="Pfam" id="PF08154"/>
    </source>
</evidence>
<dbReference type="InterPro" id="IPR012972">
    <property type="entry name" value="NLE"/>
</dbReference>
<evidence type="ECO:0000256" key="1">
    <source>
        <dbReference type="ARBA" id="ARBA00004604"/>
    </source>
</evidence>
<proteinExistence type="predicted"/>
<dbReference type="PANTHER" id="PTHR19855:SF11">
    <property type="entry name" value="RIBOSOME BIOGENESIS PROTEIN WDR12"/>
    <property type="match status" value="1"/>
</dbReference>
<dbReference type="SMART" id="SM00320">
    <property type="entry name" value="WD40"/>
    <property type="match status" value="7"/>
</dbReference>
<dbReference type="InterPro" id="IPR001680">
    <property type="entry name" value="WD40_rpt"/>
</dbReference>
<keyword evidence="4" id="KW-0539">Nucleus</keyword>
<evidence type="ECO:0000313" key="9">
    <source>
        <dbReference type="Proteomes" id="UP001162640"/>
    </source>
</evidence>
<gene>
    <name evidence="8" type="ORF">TL16_g09605</name>
</gene>
<feature type="compositionally biased region" description="Basic and acidic residues" evidence="6">
    <location>
        <begin position="65"/>
        <end position="76"/>
    </location>
</feature>
<comment type="subcellular location">
    <subcellularLocation>
        <location evidence="1">Nucleus</location>
        <location evidence="1">Nucleolus</location>
    </subcellularLocation>
</comment>
<accession>A0A9W7EN93</accession>
<dbReference type="PROSITE" id="PS50294">
    <property type="entry name" value="WD_REPEATS_REGION"/>
    <property type="match status" value="1"/>
</dbReference>
<evidence type="ECO:0000313" key="8">
    <source>
        <dbReference type="EMBL" id="GMH83458.1"/>
    </source>
</evidence>
<feature type="region of interest" description="Disordered" evidence="6">
    <location>
        <begin position="52"/>
        <end position="84"/>
    </location>
</feature>
<dbReference type="Proteomes" id="UP001162640">
    <property type="component" value="Unassembled WGS sequence"/>
</dbReference>
<reference evidence="9" key="1">
    <citation type="journal article" date="2023" name="Commun. Biol.">
        <title>Genome analysis of Parmales, the sister group of diatoms, reveals the evolutionary specialization of diatoms from phago-mixotrophs to photoautotrophs.</title>
        <authorList>
            <person name="Ban H."/>
            <person name="Sato S."/>
            <person name="Yoshikawa S."/>
            <person name="Yamada K."/>
            <person name="Nakamura Y."/>
            <person name="Ichinomiya M."/>
            <person name="Sato N."/>
            <person name="Blanc-Mathieu R."/>
            <person name="Endo H."/>
            <person name="Kuwata A."/>
            <person name="Ogata H."/>
        </authorList>
    </citation>
    <scope>NUCLEOTIDE SEQUENCE [LARGE SCALE GENOMIC DNA]</scope>
</reference>
<feature type="region of interest" description="Disordered" evidence="6">
    <location>
        <begin position="269"/>
        <end position="294"/>
    </location>
</feature>
<evidence type="ECO:0000256" key="5">
    <source>
        <dbReference type="PROSITE-ProRule" id="PRU00221"/>
    </source>
</evidence>
<evidence type="ECO:0000256" key="2">
    <source>
        <dbReference type="ARBA" id="ARBA00022574"/>
    </source>
</evidence>
<dbReference type="GO" id="GO:0005730">
    <property type="term" value="C:nucleolus"/>
    <property type="evidence" value="ECO:0007669"/>
    <property type="project" value="UniProtKB-SubCell"/>
</dbReference>
<dbReference type="Pfam" id="PF08154">
    <property type="entry name" value="NLE"/>
    <property type="match status" value="1"/>
</dbReference>
<feature type="compositionally biased region" description="Acidic residues" evidence="6">
    <location>
        <begin position="55"/>
        <end position="64"/>
    </location>
</feature>
<dbReference type="Gene3D" id="2.130.10.10">
    <property type="entry name" value="YVTN repeat-like/Quinoprotein amine dehydrogenase"/>
    <property type="match status" value="1"/>
</dbReference>
<dbReference type="PANTHER" id="PTHR19855">
    <property type="entry name" value="WD40 REPEAT PROTEIN 12, 37"/>
    <property type="match status" value="1"/>
</dbReference>
<evidence type="ECO:0000256" key="3">
    <source>
        <dbReference type="ARBA" id="ARBA00022737"/>
    </source>
</evidence>
<dbReference type="InterPro" id="IPR015943">
    <property type="entry name" value="WD40/YVTN_repeat-like_dom_sf"/>
</dbReference>
<dbReference type="SUPFAM" id="SSF50978">
    <property type="entry name" value="WD40 repeat-like"/>
    <property type="match status" value="1"/>
</dbReference>